<reference evidence="3" key="1">
    <citation type="journal article" date="2017" name="Nat. Ecol. Evol.">
        <title>Genome expansion and lineage-specific genetic innovations in the forest pathogenic fungi Armillaria.</title>
        <authorList>
            <person name="Sipos G."/>
            <person name="Prasanna A.N."/>
            <person name="Walter M.C."/>
            <person name="O'Connor E."/>
            <person name="Balint B."/>
            <person name="Krizsan K."/>
            <person name="Kiss B."/>
            <person name="Hess J."/>
            <person name="Varga T."/>
            <person name="Slot J."/>
            <person name="Riley R."/>
            <person name="Boka B."/>
            <person name="Rigling D."/>
            <person name="Barry K."/>
            <person name="Lee J."/>
            <person name="Mihaltcheva S."/>
            <person name="LaButti K."/>
            <person name="Lipzen A."/>
            <person name="Waldron R."/>
            <person name="Moloney N.M."/>
            <person name="Sperisen C."/>
            <person name="Kredics L."/>
            <person name="Vagvoelgyi C."/>
            <person name="Patrignani A."/>
            <person name="Fitzpatrick D."/>
            <person name="Nagy I."/>
            <person name="Doyle S."/>
            <person name="Anderson J.B."/>
            <person name="Grigoriev I.V."/>
            <person name="Gueldener U."/>
            <person name="Muensterkoetter M."/>
            <person name="Nagy L.G."/>
        </authorList>
    </citation>
    <scope>NUCLEOTIDE SEQUENCE [LARGE SCALE GENOMIC DNA]</scope>
    <source>
        <strain evidence="3">Ar21-2</strain>
    </source>
</reference>
<evidence type="ECO:0000313" key="3">
    <source>
        <dbReference type="Proteomes" id="UP000217790"/>
    </source>
</evidence>
<dbReference type="PROSITE" id="PS51257">
    <property type="entry name" value="PROKAR_LIPOPROTEIN"/>
    <property type="match status" value="1"/>
</dbReference>
<dbReference type="InParanoid" id="A0A2H3CW87"/>
<dbReference type="AlphaFoldDB" id="A0A2H3CW87"/>
<keyword evidence="3" id="KW-1185">Reference proteome</keyword>
<evidence type="ECO:0000313" key="2">
    <source>
        <dbReference type="EMBL" id="PBK80373.1"/>
    </source>
</evidence>
<sequence length="166" mass="19059">MPGFVLRLPSSLYHPLFAASASCSSLRANVPRKKYFWCRCRMPRHRRTQNRGRVLVLHRPPFQISSCPGYAYTRDRASQSNERRALREVPPPEMCQATLDLIHHQSLGPLNGRQRTSPRSSSSERVPRPPTRRLPKWSAVAPSIFLFPPLPILILSPIQRSVREED</sequence>
<accession>A0A2H3CW87</accession>
<feature type="region of interest" description="Disordered" evidence="1">
    <location>
        <begin position="106"/>
        <end position="134"/>
    </location>
</feature>
<protein>
    <submittedName>
        <fullName evidence="2">Uncharacterized protein</fullName>
    </submittedName>
</protein>
<evidence type="ECO:0000256" key="1">
    <source>
        <dbReference type="SAM" id="MobiDB-lite"/>
    </source>
</evidence>
<proteinExistence type="predicted"/>
<gene>
    <name evidence="2" type="ORF">ARMGADRAFT_1171933</name>
</gene>
<dbReference type="EMBL" id="KZ293746">
    <property type="protein sequence ID" value="PBK80373.1"/>
    <property type="molecule type" value="Genomic_DNA"/>
</dbReference>
<feature type="compositionally biased region" description="Low complexity" evidence="1">
    <location>
        <begin position="113"/>
        <end position="124"/>
    </location>
</feature>
<dbReference type="Proteomes" id="UP000217790">
    <property type="component" value="Unassembled WGS sequence"/>
</dbReference>
<organism evidence="2 3">
    <name type="scientific">Armillaria gallica</name>
    <name type="common">Bulbous honey fungus</name>
    <name type="synonym">Armillaria bulbosa</name>
    <dbReference type="NCBI Taxonomy" id="47427"/>
    <lineage>
        <taxon>Eukaryota</taxon>
        <taxon>Fungi</taxon>
        <taxon>Dikarya</taxon>
        <taxon>Basidiomycota</taxon>
        <taxon>Agaricomycotina</taxon>
        <taxon>Agaricomycetes</taxon>
        <taxon>Agaricomycetidae</taxon>
        <taxon>Agaricales</taxon>
        <taxon>Marasmiineae</taxon>
        <taxon>Physalacriaceae</taxon>
        <taxon>Armillaria</taxon>
    </lineage>
</organism>
<name>A0A2H3CW87_ARMGA</name>